<dbReference type="InterPro" id="IPR052184">
    <property type="entry name" value="SDR_enzymes"/>
</dbReference>
<dbReference type="InterPro" id="IPR036291">
    <property type="entry name" value="NAD(P)-bd_dom_sf"/>
</dbReference>
<name>A0A2H2ZS11_TRIPA</name>
<dbReference type="GO" id="GO:0016616">
    <property type="term" value="F:oxidoreductase activity, acting on the CH-OH group of donors, NAD or NADP as acceptor"/>
    <property type="evidence" value="ECO:0007669"/>
    <property type="project" value="TreeGrafter"/>
</dbReference>
<protein>
    <submittedName>
        <fullName evidence="1">Short-chain dehydrogenase/reductase</fullName>
    </submittedName>
</protein>
<proteinExistence type="predicted"/>
<evidence type="ECO:0000313" key="2">
    <source>
        <dbReference type="Proteomes" id="UP000219286"/>
    </source>
</evidence>
<comment type="caution">
    <text evidence="1">The sequence shown here is derived from an EMBL/GenBank/DDBJ whole genome shotgun (WGS) entry which is preliminary data.</text>
</comment>
<dbReference type="SUPFAM" id="SSF51735">
    <property type="entry name" value="NAD(P)-binding Rossmann-fold domains"/>
    <property type="match status" value="1"/>
</dbReference>
<evidence type="ECO:0000313" key="1">
    <source>
        <dbReference type="EMBL" id="OTA03475.1"/>
    </source>
</evidence>
<reference evidence="1 2" key="1">
    <citation type="journal article" date="2015" name="Genome Announc.">
        <title>Genome sequence and annotation of Trichoderma parareesei, the ancestor of the cellulase producer Trichoderma reesei.</title>
        <authorList>
            <person name="Yang D."/>
            <person name="Pomraning K."/>
            <person name="Kopchinskiy A."/>
            <person name="Karimi Aghcheh R."/>
            <person name="Atanasova L."/>
            <person name="Chenthamara K."/>
            <person name="Baker S.E."/>
            <person name="Zhang R."/>
            <person name="Shen Q."/>
            <person name="Freitag M."/>
            <person name="Kubicek C.P."/>
            <person name="Druzhinina I.S."/>
        </authorList>
    </citation>
    <scope>NUCLEOTIDE SEQUENCE [LARGE SCALE GENOMIC DNA]</scope>
    <source>
        <strain evidence="1 2">CBS 125925</strain>
    </source>
</reference>
<dbReference type="AlphaFoldDB" id="A0A2H2ZS11"/>
<dbReference type="Proteomes" id="UP000219286">
    <property type="component" value="Unassembled WGS sequence"/>
</dbReference>
<dbReference type="PANTHER" id="PTHR45458">
    <property type="entry name" value="SHORT-CHAIN DEHYDROGENASE/REDUCTASE SDR"/>
    <property type="match status" value="1"/>
</dbReference>
<gene>
    <name evidence="1" type="ORF">A9Z42_0039190</name>
</gene>
<dbReference type="PANTHER" id="PTHR45458:SF3">
    <property type="entry name" value="CHAIN DEHYDROGENASE (ATSC), PUTATIVE-RELATED"/>
    <property type="match status" value="1"/>
</dbReference>
<dbReference type="InterPro" id="IPR002347">
    <property type="entry name" value="SDR_fam"/>
</dbReference>
<dbReference type="Pfam" id="PF00106">
    <property type="entry name" value="adh_short"/>
    <property type="match status" value="1"/>
</dbReference>
<keyword evidence="2" id="KW-1185">Reference proteome</keyword>
<dbReference type="PRINTS" id="PR00081">
    <property type="entry name" value="GDHRDH"/>
</dbReference>
<sequence length="270" mass="28845">MPSYAITGASKGIGREFVRQLAQSPSNTIIALVRSPSPALLALAQSHPNIHIIKDADTTDPSSVLAAAREASQILGDSSGGLDVLIHNANSVNLDTFALPPTKVPFDVEATRNFYEVPARTAIWGGAWTTNAFLPLIEKGQLKKIVHITSTMADTDFILGSGIDYALAYAIAKAGMNVQVAKYAAELAPKGIKTLSLCPGWVDTWESEQGPKPPQLVEAEELMLAQFRKVEPGLKGQISVQESVSQQLRVIDALDAARSGTVIKARDFKA</sequence>
<organism evidence="1 2">
    <name type="scientific">Trichoderma parareesei</name>
    <name type="common">Filamentous fungus</name>
    <dbReference type="NCBI Taxonomy" id="858221"/>
    <lineage>
        <taxon>Eukaryota</taxon>
        <taxon>Fungi</taxon>
        <taxon>Dikarya</taxon>
        <taxon>Ascomycota</taxon>
        <taxon>Pezizomycotina</taxon>
        <taxon>Sordariomycetes</taxon>
        <taxon>Hypocreomycetidae</taxon>
        <taxon>Hypocreales</taxon>
        <taxon>Hypocreaceae</taxon>
        <taxon>Trichoderma</taxon>
    </lineage>
</organism>
<dbReference type="Gene3D" id="3.40.50.720">
    <property type="entry name" value="NAD(P)-binding Rossmann-like Domain"/>
    <property type="match status" value="1"/>
</dbReference>
<dbReference type="OrthoDB" id="5296at2759"/>
<dbReference type="EMBL" id="LFMI01000412">
    <property type="protein sequence ID" value="OTA03475.1"/>
    <property type="molecule type" value="Genomic_DNA"/>
</dbReference>
<accession>A0A2H2ZS11</accession>